<gene>
    <name evidence="10" type="ORF">KGA66_02710</name>
</gene>
<evidence type="ECO:0000256" key="3">
    <source>
        <dbReference type="ARBA" id="ARBA00022729"/>
    </source>
</evidence>
<dbReference type="InterPro" id="IPR005528">
    <property type="entry name" value="ChpA-H"/>
</dbReference>
<evidence type="ECO:0000256" key="1">
    <source>
        <dbReference type="ARBA" id="ARBA00022512"/>
    </source>
</evidence>
<keyword evidence="6" id="KW-0572">Peptidoglycan-anchor</keyword>
<feature type="region of interest" description="Disordered" evidence="7">
    <location>
        <begin position="203"/>
        <end position="322"/>
    </location>
</feature>
<feature type="domain" description="Chaplin" evidence="9">
    <location>
        <begin position="53"/>
        <end position="93"/>
    </location>
</feature>
<keyword evidence="5" id="KW-0034">Amyloid</keyword>
<evidence type="ECO:0000256" key="7">
    <source>
        <dbReference type="SAM" id="MobiDB-lite"/>
    </source>
</evidence>
<dbReference type="Proteomes" id="UP000677913">
    <property type="component" value="Unassembled WGS sequence"/>
</dbReference>
<dbReference type="GO" id="GO:0007155">
    <property type="term" value="P:cell adhesion"/>
    <property type="evidence" value="ECO:0007669"/>
    <property type="project" value="UniProtKB-KW"/>
</dbReference>
<name>A0A8J8BCN0_9ACTN</name>
<keyword evidence="3" id="KW-0732">Signal</keyword>
<evidence type="ECO:0000256" key="4">
    <source>
        <dbReference type="ARBA" id="ARBA00022889"/>
    </source>
</evidence>
<feature type="domain" description="Gram-positive cocci surface proteins LPxTG" evidence="8">
    <location>
        <begin position="315"/>
        <end position="350"/>
    </location>
</feature>
<sequence length="350" mass="32321">MYDMAKRSLAFTVATGGLLLTGTGYAPAEAAVGFGAATDPAPGASASSTVSDSGGVLSGNTLQIPVDIPVNVCGNQVAGIAVGDTVGGGTCGAAGGSGGASAAAASDHSGGVLSGNTLQIPVYIPVNVCGNQVAAVAMGDQVGGSTCGGGAGGASAVGASSNSGGTASGNLTQLPISLPVYVCGDQVDAVGIGNGVNGSVCDDAPPAITPGGTPAATPSGTPSGTPGGTPSASSSASPGDTPSSSPSGSPCGECGSPSSSPSASPSGSPCGCGSPSSSPSSPASTSPSYPPSNSQSNSPTMMKPPGTPTIPPGQLASTGTEEGLALAAAGAALLTGLGLRTASRRGRRSR</sequence>
<keyword evidence="2" id="KW-0964">Secreted</keyword>
<evidence type="ECO:0000256" key="2">
    <source>
        <dbReference type="ARBA" id="ARBA00022525"/>
    </source>
</evidence>
<evidence type="ECO:0000256" key="5">
    <source>
        <dbReference type="ARBA" id="ARBA00023087"/>
    </source>
</evidence>
<keyword evidence="4" id="KW-0130">Cell adhesion</keyword>
<dbReference type="PROSITE" id="PS50847">
    <property type="entry name" value="GRAM_POS_ANCHORING"/>
    <property type="match status" value="1"/>
</dbReference>
<dbReference type="Pfam" id="PF03777">
    <property type="entry name" value="ChpA-C"/>
    <property type="match status" value="3"/>
</dbReference>
<protein>
    <submittedName>
        <fullName evidence="10">Chaplin</fullName>
    </submittedName>
</protein>
<keyword evidence="11" id="KW-1185">Reference proteome</keyword>
<dbReference type="RefSeq" id="WP_211464097.1">
    <property type="nucleotide sequence ID" value="NZ_JAGSXH010000005.1"/>
</dbReference>
<accession>A0A8J8BCN0</accession>
<evidence type="ECO:0000256" key="6">
    <source>
        <dbReference type="ARBA" id="ARBA00023088"/>
    </source>
</evidence>
<evidence type="ECO:0000313" key="11">
    <source>
        <dbReference type="Proteomes" id="UP000677913"/>
    </source>
</evidence>
<organism evidence="10 11">
    <name type="scientific">Actinocrinis puniceicyclus</name>
    <dbReference type="NCBI Taxonomy" id="977794"/>
    <lineage>
        <taxon>Bacteria</taxon>
        <taxon>Bacillati</taxon>
        <taxon>Actinomycetota</taxon>
        <taxon>Actinomycetes</taxon>
        <taxon>Catenulisporales</taxon>
        <taxon>Actinospicaceae</taxon>
        <taxon>Actinocrinis</taxon>
    </lineage>
</organism>
<dbReference type="EMBL" id="JAGSXH010000005">
    <property type="protein sequence ID" value="MBS2961944.1"/>
    <property type="molecule type" value="Genomic_DNA"/>
</dbReference>
<dbReference type="PROSITE" id="PS51884">
    <property type="entry name" value="CHAPLIN"/>
    <property type="match status" value="3"/>
</dbReference>
<comment type="caution">
    <text evidence="10">The sequence shown here is derived from an EMBL/GenBank/DDBJ whole genome shotgun (WGS) entry which is preliminary data.</text>
</comment>
<proteinExistence type="predicted"/>
<dbReference type="InterPro" id="IPR019931">
    <property type="entry name" value="LPXTG_anchor"/>
</dbReference>
<evidence type="ECO:0000259" key="9">
    <source>
        <dbReference type="PROSITE" id="PS51884"/>
    </source>
</evidence>
<reference evidence="10" key="1">
    <citation type="submission" date="2021-04" db="EMBL/GenBank/DDBJ databases">
        <title>Genome based classification of Actinospica acidithermotolerans sp. nov., an actinobacterium isolated from an Indonesian hot spring.</title>
        <authorList>
            <person name="Kusuma A.B."/>
            <person name="Putra K.E."/>
            <person name="Nafisah S."/>
            <person name="Loh J."/>
            <person name="Nouioui I."/>
            <person name="Goodfellow M."/>
        </authorList>
    </citation>
    <scope>NUCLEOTIDE SEQUENCE</scope>
    <source>
        <strain evidence="10">DSM 45618</strain>
    </source>
</reference>
<feature type="domain" description="Chaplin" evidence="9">
    <location>
        <begin position="163"/>
        <end position="203"/>
    </location>
</feature>
<keyword evidence="1" id="KW-0134">Cell wall</keyword>
<feature type="compositionally biased region" description="Low complexity" evidence="7">
    <location>
        <begin position="204"/>
        <end position="299"/>
    </location>
</feature>
<evidence type="ECO:0000313" key="10">
    <source>
        <dbReference type="EMBL" id="MBS2961944.1"/>
    </source>
</evidence>
<evidence type="ECO:0000259" key="8">
    <source>
        <dbReference type="PROSITE" id="PS50847"/>
    </source>
</evidence>
<feature type="domain" description="Chaplin" evidence="9">
    <location>
        <begin position="109"/>
        <end position="149"/>
    </location>
</feature>
<dbReference type="AlphaFoldDB" id="A0A8J8BCN0"/>